<feature type="region of interest" description="Disordered" evidence="1">
    <location>
        <begin position="1"/>
        <end position="211"/>
    </location>
</feature>
<evidence type="ECO:0008006" key="4">
    <source>
        <dbReference type="Google" id="ProtNLM"/>
    </source>
</evidence>
<evidence type="ECO:0000313" key="2">
    <source>
        <dbReference type="EMBL" id="GGF74012.1"/>
    </source>
</evidence>
<dbReference type="EMBL" id="BMIV01000010">
    <property type="protein sequence ID" value="GGF74012.1"/>
    <property type="molecule type" value="Genomic_DNA"/>
</dbReference>
<protein>
    <recommendedName>
        <fullName evidence="4">DUF2934 domain-containing protein</fullName>
    </recommendedName>
</protein>
<feature type="compositionally biased region" description="Basic and acidic residues" evidence="1">
    <location>
        <begin position="1"/>
        <end position="37"/>
    </location>
</feature>
<sequence length="211" mass="21837">MMEDRTRRIEERAHSLWEMEGRPHGRDAQHWQQAEREIDAEDAARASATSADTTARGRKPRPKAAATKARKTAQASQGPEASPTADAAAEEPAKARGRKPKAAAGDEPEAPKAKRARPPKAEAGTPAAASASGRGRKPKAAAIEGGEAPKTTRGRKARTASEAGPVGAAADREPASQDLTAPDEDKDRSPEAGLDAQMSQAAAGTAGPSDG</sequence>
<proteinExistence type="predicted"/>
<dbReference type="Proteomes" id="UP000640509">
    <property type="component" value="Unassembled WGS sequence"/>
</dbReference>
<dbReference type="InterPro" id="IPR021327">
    <property type="entry name" value="DUF2934"/>
</dbReference>
<evidence type="ECO:0000256" key="1">
    <source>
        <dbReference type="SAM" id="MobiDB-lite"/>
    </source>
</evidence>
<comment type="caution">
    <text evidence="2">The sequence shown here is derived from an EMBL/GenBank/DDBJ whole genome shotgun (WGS) entry which is preliminary data.</text>
</comment>
<gene>
    <name evidence="2" type="ORF">GCM10011402_28300</name>
</gene>
<keyword evidence="3" id="KW-1185">Reference proteome</keyword>
<reference evidence="3" key="1">
    <citation type="journal article" date="2019" name="Int. J. Syst. Evol. Microbiol.">
        <title>The Global Catalogue of Microorganisms (GCM) 10K type strain sequencing project: providing services to taxonomists for standard genome sequencing and annotation.</title>
        <authorList>
            <consortium name="The Broad Institute Genomics Platform"/>
            <consortium name="The Broad Institute Genome Sequencing Center for Infectious Disease"/>
            <person name="Wu L."/>
            <person name="Ma J."/>
        </authorList>
    </citation>
    <scope>NUCLEOTIDE SEQUENCE [LARGE SCALE GENOMIC DNA]</scope>
    <source>
        <strain evidence="3">CGMCC 1.15419</strain>
    </source>
</reference>
<feature type="compositionally biased region" description="Low complexity" evidence="1">
    <location>
        <begin position="45"/>
        <end position="54"/>
    </location>
</feature>
<dbReference type="Pfam" id="PF11154">
    <property type="entry name" value="DUF2934"/>
    <property type="match status" value="1"/>
</dbReference>
<name>A0ABQ1VLD0_9RHOB</name>
<accession>A0ABQ1VLD0</accession>
<evidence type="ECO:0000313" key="3">
    <source>
        <dbReference type="Proteomes" id="UP000640509"/>
    </source>
</evidence>
<feature type="compositionally biased region" description="Low complexity" evidence="1">
    <location>
        <begin position="121"/>
        <end position="133"/>
    </location>
</feature>
<organism evidence="2 3">
    <name type="scientific">Paracoccus acridae</name>
    <dbReference type="NCBI Taxonomy" id="1795310"/>
    <lineage>
        <taxon>Bacteria</taxon>
        <taxon>Pseudomonadati</taxon>
        <taxon>Pseudomonadota</taxon>
        <taxon>Alphaproteobacteria</taxon>
        <taxon>Rhodobacterales</taxon>
        <taxon>Paracoccaceae</taxon>
        <taxon>Paracoccus</taxon>
    </lineage>
</organism>